<feature type="domain" description="DUF38" evidence="1">
    <location>
        <begin position="135"/>
        <end position="274"/>
    </location>
</feature>
<evidence type="ECO:0000313" key="4">
    <source>
        <dbReference type="WormBase" id="R10E8.6"/>
    </source>
</evidence>
<dbReference type="EMBL" id="BX284605">
    <property type="protein sequence ID" value="CAB04646.3"/>
    <property type="molecule type" value="Genomic_DNA"/>
</dbReference>
<protein>
    <submittedName>
        <fullName evidence="2">DUF38 domain-containing protein</fullName>
    </submittedName>
</protein>
<dbReference type="Proteomes" id="UP000001940">
    <property type="component" value="Chromosome V"/>
</dbReference>
<organism evidence="2 3">
    <name type="scientific">Caenorhabditis elegans</name>
    <dbReference type="NCBI Taxonomy" id="6239"/>
    <lineage>
        <taxon>Eukaryota</taxon>
        <taxon>Metazoa</taxon>
        <taxon>Ecdysozoa</taxon>
        <taxon>Nematoda</taxon>
        <taxon>Chromadorea</taxon>
        <taxon>Rhabditida</taxon>
        <taxon>Rhabditina</taxon>
        <taxon>Rhabditomorpha</taxon>
        <taxon>Rhabditoidea</taxon>
        <taxon>Rhabditidae</taxon>
        <taxon>Peloderinae</taxon>
        <taxon>Caenorhabditis</taxon>
    </lineage>
</organism>
<dbReference type="AlphaFoldDB" id="Q9U384"/>
<dbReference type="GeneID" id="180195"/>
<dbReference type="PeptideAtlas" id="Q9U384"/>
<feature type="domain" description="DUF38" evidence="1">
    <location>
        <begin position="1094"/>
        <end position="1221"/>
    </location>
</feature>
<dbReference type="Pfam" id="PF01827">
    <property type="entry name" value="FTH"/>
    <property type="match status" value="5"/>
</dbReference>
<dbReference type="CTD" id="180195"/>
<dbReference type="PaxDb" id="6239-R10E8.6"/>
<feature type="domain" description="DUF38" evidence="1">
    <location>
        <begin position="782"/>
        <end position="911"/>
    </location>
</feature>
<feature type="domain" description="DUF38" evidence="1">
    <location>
        <begin position="483"/>
        <end position="594"/>
    </location>
</feature>
<evidence type="ECO:0000259" key="1">
    <source>
        <dbReference type="Pfam" id="PF01827"/>
    </source>
</evidence>
<dbReference type="PIR" id="T24146">
    <property type="entry name" value="T24146"/>
</dbReference>
<name>Q9U384_CAEEL</name>
<dbReference type="AGR" id="WB:WBGene00011212"/>
<accession>Q9U384</accession>
<dbReference type="WormBase" id="R10E8.6">
    <property type="protein sequence ID" value="CE48110"/>
    <property type="gene ID" value="WBGene00011212"/>
</dbReference>
<feature type="domain" description="DUF38" evidence="1">
    <location>
        <begin position="1447"/>
        <end position="1568"/>
    </location>
</feature>
<dbReference type="PANTHER" id="PTHR23014:SF1">
    <property type="entry name" value="DUF38 DOMAIN-CONTAINING PROTEIN-RELATED"/>
    <property type="match status" value="1"/>
</dbReference>
<dbReference type="UCSC" id="R10E8.6">
    <property type="organism name" value="c. elegans"/>
</dbReference>
<keyword evidence="3" id="KW-1185">Reference proteome</keyword>
<dbReference type="InterPro" id="IPR002900">
    <property type="entry name" value="DUF38/FTH_CAE_spp"/>
</dbReference>
<dbReference type="PIR" id="D89407">
    <property type="entry name" value="D89407"/>
</dbReference>
<evidence type="ECO:0000313" key="2">
    <source>
        <dbReference type="EMBL" id="CAB04646.3"/>
    </source>
</evidence>
<dbReference type="eggNOG" id="ENOG502THK6">
    <property type="taxonomic scope" value="Eukaryota"/>
</dbReference>
<dbReference type="InParanoid" id="Q9U384"/>
<reference evidence="2 3" key="1">
    <citation type="journal article" date="1998" name="Science">
        <title>Genome sequence of the nematode C. elegans: a platform for investigating biology.</title>
        <authorList>
            <consortium name="The C. elegans sequencing consortium"/>
            <person name="Sulson J.E."/>
            <person name="Waterston R."/>
        </authorList>
    </citation>
    <scope>NUCLEOTIDE SEQUENCE [LARGE SCALE GENOMIC DNA]</scope>
    <source>
        <strain evidence="2 3">Bristol N2</strain>
    </source>
</reference>
<proteinExistence type="predicted"/>
<gene>
    <name evidence="2" type="ORF">CELE_R10E8.6</name>
    <name evidence="2 4" type="ORF">R10E8.6</name>
</gene>
<sequence>MDNLFRRLSQLLFRFERKTRALAHSKILTSTLKRLQNSTRIGIRITVSICTIRLTIYTRSTPSRVTIVYQEDGWIVSDNKKELIDNFDYFFVFMRHLHSIFASKIPVSYISIQFICDLRARLISETTDEHTEMLFLKELSEMMESRNQNVKLKRFSVHFHGVTLNNSIEPILQHVEAKVLVLKANCDEDMKYDFNKIVETNIWKSARVVDIDSLYLSHAHKFSCQPVEEISHFSSVSCIFYSINFDDMVFLKEHFLESPNAREFLISYRKFDEQPMISDIYEMGLDTIFGKPVNVEYKEEDKIYKFRVMDTEHDISIQLFLRRSGNSSIIFTREPPSVKQIYDQTVHNYHSHTIDLLERNGQETNALLVIRNDSILIYFTYTDKNTAEKKVENFEYKSLETGCSAVVSERRTSLTVNLDHMSLFLTHLKYLLDNLTTFESFSFGFNEESCDAEFMNRLNKTIPSNSLKADGCCISFNRHPLITDYITSVLSYFQPGTLENIAIHTAPHTIAMELEDIAGLEQWKRAISVAMCNTTLKLSSKSWENFKHFSCATIISEPISFEDLSFLKEHFLTSNTPRQIKLQYLRSSEDNINVAQKLLELFGPPAHESYESAKQCDRTWCIAISNQDNCFLVKHKFCRPREYGTFVFSRKLAAEMEWINSSPSRSQILSAFIKCLATYKNHSLEVHTAEDQVRIMFSYSSELTSYRKNIVYKNHREGCLLEFDVHKIVIDEDYVTVSCEDLNMVLETVESIDTLLIESEEISPSRSDDDPNNSNETVFGCCLTKLVENLKQRKQMLHVRNFRLNLNMQSPSDQVYSILELLSPEVVELKTSIEDTKLELSEINFTKTKELKAESFLLSIPIKLLSKFSKVAVTLQDFSVEDLVYLKEHLLGSPTPFKFTINDNRSKEEHVNAKNLLEEFGTPDRIQDDLMEWRIRIPGPKFDLLIEYRPCVPMGQSFSFERVVERVEEHQRHEFTNQPIELPLSYTTHSLILPSTLNTTKAFKLAEVRLSLYSTSITVGLYCTLQGQRSSRIHEYQHHPNGCRLQCDHQREMVRNRDFVSLAVSHLKTILEGQNVILEFSVHLCDDSEYIDKRCLEDLVEMLRSRRRQLKVRNFKISFFEQPYIKIAASLLSYFDHFSLVRITLNTPLHGTVIETEDCDLLVSLDQWHCASELLISSFVFSTALENFENFSLASVTVPTISFEQLALLKENLTYSTTKFCLVINFHGYEDEDSNDVEARRPQEIFGEPNVEYGSEEFGHKNWHLPMDDREYRLAIRYQHCGAEGIPAYVFTREKQEDAPPFDMLRLVTCFPMVMKNIVDNCAFVSVEVLRKVCKDLRYFVDRSRSKSKFQTNDIAVSLNSDDLKLRIRQSNAHTLFVYYKQPIGCRLDIIELTPDGATRNYREHHLTDDTPLNYLMRDLQFVLKDQKNCLRSFHYWVAGEHEEAQEKLKRVLIRSSKLQVKCLILAGRTESEILELLECFDAGKLKLLRLDFAKITEEDEGTLEIARIAETGHWRTAEEFVVAECVLNTDPLNFNQLFGNFKSQKVCLQNFTVDNLLFMKQKSLSTSIKLFFICENFDMENLYELIGRPLLVTEDAVKVRKWFFKLIGTLEHVLLLRINTENGKIHVQMFRIPVSYVPQNATIRDD</sequence>
<dbReference type="RefSeq" id="NP_507572.2">
    <property type="nucleotide sequence ID" value="NM_075171.4"/>
</dbReference>
<dbReference type="KEGG" id="cel:CELE_R10E8.6"/>
<dbReference type="FunCoup" id="Q9U384">
    <property type="interactions" value="178"/>
</dbReference>
<dbReference type="PANTHER" id="PTHR23014">
    <property type="entry name" value="F-BOX A PROTEIN"/>
    <property type="match status" value="1"/>
</dbReference>
<dbReference type="HOGENOM" id="CLU_242367_0_0_1"/>
<dbReference type="Bgee" id="WBGene00011212">
    <property type="expression patterns" value="Expressed in material anatomical entity and 2 other cell types or tissues"/>
</dbReference>
<evidence type="ECO:0000313" key="3">
    <source>
        <dbReference type="Proteomes" id="UP000001940"/>
    </source>
</evidence>